<keyword evidence="7" id="KW-0472">Membrane</keyword>
<dbReference type="EC" id="1.14.15.24" evidence="5"/>
<protein>
    <recommendedName>
        <fullName evidence="5">beta-carotene 3-hydroxylase</fullName>
        <ecNumber evidence="5">1.14.15.24</ecNumber>
    </recommendedName>
</protein>
<dbReference type="GO" id="GO:0016119">
    <property type="term" value="P:carotene metabolic process"/>
    <property type="evidence" value="ECO:0007669"/>
    <property type="project" value="TreeGrafter"/>
</dbReference>
<dbReference type="EMBL" id="CP144697">
    <property type="protein sequence ID" value="WVZ15753.1"/>
    <property type="molecule type" value="Genomic_DNA"/>
</dbReference>
<accession>A0AAQ3S470</accession>
<gene>
    <name evidence="8" type="ORF">V8G54_013319</name>
</gene>
<dbReference type="Proteomes" id="UP001374535">
    <property type="component" value="Chromosome 4"/>
</dbReference>
<evidence type="ECO:0000256" key="7">
    <source>
        <dbReference type="SAM" id="Phobius"/>
    </source>
</evidence>
<evidence type="ECO:0000313" key="9">
    <source>
        <dbReference type="Proteomes" id="UP001374535"/>
    </source>
</evidence>
<dbReference type="AlphaFoldDB" id="A0AAQ3S470"/>
<dbReference type="InterPro" id="IPR045019">
    <property type="entry name" value="BETA-OHASE-like"/>
</dbReference>
<evidence type="ECO:0000256" key="4">
    <source>
        <dbReference type="ARBA" id="ARBA00023002"/>
    </source>
</evidence>
<evidence type="ECO:0000256" key="2">
    <source>
        <dbReference type="ARBA" id="ARBA00009324"/>
    </source>
</evidence>
<dbReference type="GO" id="GO:0016123">
    <property type="term" value="P:xanthophyll biosynthetic process"/>
    <property type="evidence" value="ECO:0007669"/>
    <property type="project" value="TreeGrafter"/>
</dbReference>
<feature type="transmembrane region" description="Helical" evidence="7">
    <location>
        <begin position="124"/>
        <end position="143"/>
    </location>
</feature>
<keyword evidence="7" id="KW-1133">Transmembrane helix</keyword>
<dbReference type="PANTHER" id="PTHR31899:SF9">
    <property type="entry name" value="BETA-CAROTENE 3-HYDROXYLASE 1, CHLOROPLASTIC"/>
    <property type="match status" value="1"/>
</dbReference>
<feature type="transmembrane region" description="Helical" evidence="7">
    <location>
        <begin position="99"/>
        <end position="118"/>
    </location>
</feature>
<evidence type="ECO:0000256" key="1">
    <source>
        <dbReference type="ARBA" id="ARBA00004508"/>
    </source>
</evidence>
<keyword evidence="7" id="KW-0812">Transmembrane</keyword>
<sequence length="191" mass="21479">MAVGLSAAITLKPFLRYNHTHFPKPIPATLPFSPLRISHHTTFLKTQKLSPFTLSVLTQDPKKSTHMEIEDQEQPSPSPPQVLSPKLAEKLARKESERFTYLVAAVMSSFGVTSMAVLAVYYRFAWQMEGLGITVFGMAYMFVHDGLVHKRFPVGPIANVPYFRRVASAHQVIIIIIRITLCTKNHSFLLS</sequence>
<reference evidence="8 9" key="1">
    <citation type="journal article" date="2023" name="Life. Sci Alliance">
        <title>Evolutionary insights into 3D genome organization and epigenetic landscape of Vigna mungo.</title>
        <authorList>
            <person name="Junaid A."/>
            <person name="Singh B."/>
            <person name="Bhatia S."/>
        </authorList>
    </citation>
    <scope>NUCLEOTIDE SEQUENCE [LARGE SCALE GENOMIC DNA]</scope>
    <source>
        <strain evidence="8">Urdbean</strain>
    </source>
</reference>
<comment type="subcellular location">
    <subcellularLocation>
        <location evidence="1">Plastid</location>
        <location evidence="1">Chloroplast membrane</location>
        <topology evidence="1">Multi-pass membrane protein</topology>
    </subcellularLocation>
</comment>
<evidence type="ECO:0000313" key="8">
    <source>
        <dbReference type="EMBL" id="WVZ15753.1"/>
    </source>
</evidence>
<name>A0AAQ3S470_VIGMU</name>
<dbReference type="GO" id="GO:0010291">
    <property type="term" value="F:beta-carotene 3-hydroxylase activity"/>
    <property type="evidence" value="ECO:0007669"/>
    <property type="project" value="UniProtKB-EC"/>
</dbReference>
<evidence type="ECO:0000256" key="3">
    <source>
        <dbReference type="ARBA" id="ARBA00022746"/>
    </source>
</evidence>
<keyword evidence="9" id="KW-1185">Reference proteome</keyword>
<dbReference type="GO" id="GO:0031969">
    <property type="term" value="C:chloroplast membrane"/>
    <property type="evidence" value="ECO:0007669"/>
    <property type="project" value="UniProtKB-SubCell"/>
</dbReference>
<organism evidence="8 9">
    <name type="scientific">Vigna mungo</name>
    <name type="common">Black gram</name>
    <name type="synonym">Phaseolus mungo</name>
    <dbReference type="NCBI Taxonomy" id="3915"/>
    <lineage>
        <taxon>Eukaryota</taxon>
        <taxon>Viridiplantae</taxon>
        <taxon>Streptophyta</taxon>
        <taxon>Embryophyta</taxon>
        <taxon>Tracheophyta</taxon>
        <taxon>Spermatophyta</taxon>
        <taxon>Magnoliopsida</taxon>
        <taxon>eudicotyledons</taxon>
        <taxon>Gunneridae</taxon>
        <taxon>Pentapetalae</taxon>
        <taxon>rosids</taxon>
        <taxon>fabids</taxon>
        <taxon>Fabales</taxon>
        <taxon>Fabaceae</taxon>
        <taxon>Papilionoideae</taxon>
        <taxon>50 kb inversion clade</taxon>
        <taxon>NPAAA clade</taxon>
        <taxon>indigoferoid/millettioid clade</taxon>
        <taxon>Phaseoleae</taxon>
        <taxon>Vigna</taxon>
    </lineage>
</organism>
<proteinExistence type="inferred from homology"/>
<keyword evidence="3" id="KW-0125">Carotenoid biosynthesis</keyword>
<evidence type="ECO:0000256" key="5">
    <source>
        <dbReference type="ARBA" id="ARBA00026097"/>
    </source>
</evidence>
<feature type="region of interest" description="Disordered" evidence="6">
    <location>
        <begin position="63"/>
        <end position="84"/>
    </location>
</feature>
<comment type="similarity">
    <text evidence="2">Belongs to the sterol desaturase family.</text>
</comment>
<evidence type="ECO:0000256" key="6">
    <source>
        <dbReference type="SAM" id="MobiDB-lite"/>
    </source>
</evidence>
<keyword evidence="4" id="KW-0560">Oxidoreductase</keyword>
<dbReference type="PANTHER" id="PTHR31899">
    <property type="entry name" value="BETA-CAROTENE 3-HYDROXYLASE 1, CHLOROPLASTIC"/>
    <property type="match status" value="1"/>
</dbReference>